<feature type="coiled-coil region" evidence="1">
    <location>
        <begin position="6"/>
        <end position="43"/>
    </location>
</feature>
<gene>
    <name evidence="2" type="ORF">FKX92_03260</name>
</gene>
<proteinExistence type="predicted"/>
<dbReference type="EMBL" id="VIBR01000001">
    <property type="protein sequence ID" value="KAA0119568.1"/>
    <property type="molecule type" value="Genomic_DNA"/>
</dbReference>
<reference evidence="2 3" key="1">
    <citation type="submission" date="2019-06" db="EMBL/GenBank/DDBJ databases">
        <title>Genome sequence and analysis of a MDR-Streptococcus sanguis isolated from throat swab of children with scarlet fever from Hangzhou,China.</title>
        <authorList>
            <person name="Huang Y."/>
            <person name="Xie L."/>
            <person name="Liu W."/>
        </authorList>
    </citation>
    <scope>NUCLEOTIDE SEQUENCE [LARGE SCALE GENOMIC DNA]</scope>
    <source>
        <strain evidence="2 3">S28</strain>
    </source>
</reference>
<name>A0A5A7ZUG8_STRSA</name>
<evidence type="ECO:0008006" key="4">
    <source>
        <dbReference type="Google" id="ProtNLM"/>
    </source>
</evidence>
<evidence type="ECO:0000313" key="2">
    <source>
        <dbReference type="EMBL" id="KAA0119568.1"/>
    </source>
</evidence>
<keyword evidence="1" id="KW-0175">Coiled coil</keyword>
<sequence>MVTRKSQQLKAKLEKLEKDLEKIKSQKAQLAEKEKDLLKQQKATDAEYILALMAESNRTREEFEQFAQVKAANAENGGDAHVPTH</sequence>
<dbReference type="Proteomes" id="UP000324105">
    <property type="component" value="Unassembled WGS sequence"/>
</dbReference>
<accession>A0A5A7ZUG8</accession>
<protein>
    <recommendedName>
        <fullName evidence="4">DUF4315 family protein</fullName>
    </recommendedName>
</protein>
<evidence type="ECO:0000256" key="1">
    <source>
        <dbReference type="SAM" id="Coils"/>
    </source>
</evidence>
<organism evidence="2 3">
    <name type="scientific">Streptococcus sanguinis</name>
    <dbReference type="NCBI Taxonomy" id="1305"/>
    <lineage>
        <taxon>Bacteria</taxon>
        <taxon>Bacillati</taxon>
        <taxon>Bacillota</taxon>
        <taxon>Bacilli</taxon>
        <taxon>Lactobacillales</taxon>
        <taxon>Streptococcaceae</taxon>
        <taxon>Streptococcus</taxon>
    </lineage>
</organism>
<dbReference type="RefSeq" id="WP_149565516.1">
    <property type="nucleotide sequence ID" value="NZ_VIBR01000001.1"/>
</dbReference>
<evidence type="ECO:0000313" key="3">
    <source>
        <dbReference type="Proteomes" id="UP000324105"/>
    </source>
</evidence>
<dbReference type="AlphaFoldDB" id="A0A5A7ZUG8"/>
<comment type="caution">
    <text evidence="2">The sequence shown here is derived from an EMBL/GenBank/DDBJ whole genome shotgun (WGS) entry which is preliminary data.</text>
</comment>